<dbReference type="RefSeq" id="WP_072992877.1">
    <property type="nucleotide sequence ID" value="NZ_FQZB01000022.1"/>
</dbReference>
<sequence>MSIFKLTIITPEKEVYSGNAKKLKTVNSYGEFEILSNHADFITSTVPAITTLEDEKGDILTLFTSQGVLNFKDQQLTFCVDSAEHSEEIDVERAQKAMERSKERLSHNKDTDVKRAELALARAMTRLKYVQK</sequence>
<dbReference type="Gene3D" id="1.20.5.440">
    <property type="entry name" value="ATP synthase delta/epsilon subunit, C-terminal domain"/>
    <property type="match status" value="1"/>
</dbReference>
<keyword evidence="8 9" id="KW-0066">ATP synthesis</keyword>
<dbReference type="GO" id="GO:0005886">
    <property type="term" value="C:plasma membrane"/>
    <property type="evidence" value="ECO:0007669"/>
    <property type="project" value="UniProtKB-SubCell"/>
</dbReference>
<keyword evidence="14" id="KW-1185">Reference proteome</keyword>
<dbReference type="STRING" id="1121302.SAMN02745163_04161"/>
<dbReference type="PANTHER" id="PTHR13822:SF10">
    <property type="entry name" value="ATP SYNTHASE EPSILON CHAIN, CHLOROPLASTIC"/>
    <property type="match status" value="1"/>
</dbReference>
<dbReference type="OrthoDB" id="9804110at2"/>
<keyword evidence="6 9" id="KW-0472">Membrane</keyword>
<dbReference type="NCBIfam" id="TIGR01216">
    <property type="entry name" value="ATP_synt_epsi"/>
    <property type="match status" value="1"/>
</dbReference>
<evidence type="ECO:0000256" key="4">
    <source>
        <dbReference type="ARBA" id="ARBA00022475"/>
    </source>
</evidence>
<evidence type="ECO:0000256" key="1">
    <source>
        <dbReference type="ARBA" id="ARBA00004202"/>
    </source>
</evidence>
<dbReference type="SUPFAM" id="SSF51344">
    <property type="entry name" value="Epsilon subunit of F1F0-ATP synthase N-terminal domain"/>
    <property type="match status" value="1"/>
</dbReference>
<feature type="domain" description="ATP synthase epsilon subunit C-terminal" evidence="11">
    <location>
        <begin position="87"/>
        <end position="130"/>
    </location>
</feature>
<dbReference type="InterPro" id="IPR001469">
    <property type="entry name" value="ATP_synth_F1_dsu/esu"/>
</dbReference>
<dbReference type="InterPro" id="IPR036794">
    <property type="entry name" value="ATP_F1_dsu/esu_C_sf"/>
</dbReference>
<name>A0A1M6U3H9_9CLOT</name>
<evidence type="ECO:0000256" key="10">
    <source>
        <dbReference type="RuleBase" id="RU003656"/>
    </source>
</evidence>
<keyword evidence="7 9" id="KW-0139">CF(1)</keyword>
<comment type="function">
    <text evidence="9">Produces ATP from ADP in the presence of a proton gradient across the membrane.</text>
</comment>
<evidence type="ECO:0000256" key="3">
    <source>
        <dbReference type="ARBA" id="ARBA00022448"/>
    </source>
</evidence>
<evidence type="ECO:0000256" key="9">
    <source>
        <dbReference type="HAMAP-Rule" id="MF_00530"/>
    </source>
</evidence>
<gene>
    <name evidence="9" type="primary">atpC</name>
    <name evidence="13" type="ORF">SAMN02745163_04161</name>
</gene>
<evidence type="ECO:0000313" key="14">
    <source>
        <dbReference type="Proteomes" id="UP000184310"/>
    </source>
</evidence>
<dbReference type="InterPro" id="IPR020546">
    <property type="entry name" value="ATP_synth_F1_dsu/esu_N"/>
</dbReference>
<evidence type="ECO:0000256" key="5">
    <source>
        <dbReference type="ARBA" id="ARBA00023065"/>
    </source>
</evidence>
<dbReference type="AlphaFoldDB" id="A0A1M6U3H9"/>
<dbReference type="Pfam" id="PF00401">
    <property type="entry name" value="ATP-synt_DE"/>
    <property type="match status" value="1"/>
</dbReference>
<evidence type="ECO:0000256" key="2">
    <source>
        <dbReference type="ARBA" id="ARBA00005712"/>
    </source>
</evidence>
<evidence type="ECO:0000259" key="11">
    <source>
        <dbReference type="Pfam" id="PF00401"/>
    </source>
</evidence>
<dbReference type="Proteomes" id="UP000184310">
    <property type="component" value="Unassembled WGS sequence"/>
</dbReference>
<accession>A0A1M6U3H9</accession>
<dbReference type="Pfam" id="PF02823">
    <property type="entry name" value="ATP-synt_DE_N"/>
    <property type="match status" value="1"/>
</dbReference>
<keyword evidence="3 9" id="KW-0813">Transport</keyword>
<reference evidence="13 14" key="1">
    <citation type="submission" date="2016-11" db="EMBL/GenBank/DDBJ databases">
        <authorList>
            <person name="Jaros S."/>
            <person name="Januszkiewicz K."/>
            <person name="Wedrychowicz H."/>
        </authorList>
    </citation>
    <scope>NUCLEOTIDE SEQUENCE [LARGE SCALE GENOMIC DNA]</scope>
    <source>
        <strain evidence="13 14">DSM 21758</strain>
    </source>
</reference>
<evidence type="ECO:0000313" key="13">
    <source>
        <dbReference type="EMBL" id="SHK63691.1"/>
    </source>
</evidence>
<dbReference type="CDD" id="cd12152">
    <property type="entry name" value="F1-ATPase_delta"/>
    <property type="match status" value="1"/>
</dbReference>
<dbReference type="GO" id="GO:0046933">
    <property type="term" value="F:proton-transporting ATP synthase activity, rotational mechanism"/>
    <property type="evidence" value="ECO:0007669"/>
    <property type="project" value="UniProtKB-UniRule"/>
</dbReference>
<dbReference type="InterPro" id="IPR020547">
    <property type="entry name" value="ATP_synth_F1_esu_C"/>
</dbReference>
<dbReference type="EMBL" id="FQZB01000022">
    <property type="protein sequence ID" value="SHK63691.1"/>
    <property type="molecule type" value="Genomic_DNA"/>
</dbReference>
<comment type="subcellular location">
    <subcellularLocation>
        <location evidence="1 9">Cell membrane</location>
        <topology evidence="1 9">Peripheral membrane protein</topology>
    </subcellularLocation>
</comment>
<comment type="subunit">
    <text evidence="9 10">F-type ATPases have 2 components, CF(1) - the catalytic core - and CF(0) - the membrane proton channel. CF(1) has five subunits: alpha(3), beta(3), gamma(1), delta(1), epsilon(1). CF(0) has three main subunits: a, b and c.</text>
</comment>
<keyword evidence="5 9" id="KW-0406">Ion transport</keyword>
<evidence type="ECO:0000256" key="8">
    <source>
        <dbReference type="ARBA" id="ARBA00023310"/>
    </source>
</evidence>
<dbReference type="SUPFAM" id="SSF46604">
    <property type="entry name" value="Epsilon subunit of F1F0-ATP synthase C-terminal domain"/>
    <property type="match status" value="1"/>
</dbReference>
<dbReference type="GO" id="GO:0045259">
    <property type="term" value="C:proton-transporting ATP synthase complex"/>
    <property type="evidence" value="ECO:0007669"/>
    <property type="project" value="UniProtKB-KW"/>
</dbReference>
<keyword evidence="4 9" id="KW-1003">Cell membrane</keyword>
<protein>
    <recommendedName>
        <fullName evidence="9">ATP synthase epsilon chain</fullName>
    </recommendedName>
    <alternativeName>
        <fullName evidence="9">ATP synthase F1 sector epsilon subunit</fullName>
    </alternativeName>
    <alternativeName>
        <fullName evidence="9">F-ATPase epsilon subunit</fullName>
    </alternativeName>
</protein>
<evidence type="ECO:0000256" key="7">
    <source>
        <dbReference type="ARBA" id="ARBA00023196"/>
    </source>
</evidence>
<dbReference type="HAMAP" id="MF_00530">
    <property type="entry name" value="ATP_synth_epsil_bac"/>
    <property type="match status" value="1"/>
</dbReference>
<dbReference type="GO" id="GO:0005524">
    <property type="term" value="F:ATP binding"/>
    <property type="evidence" value="ECO:0007669"/>
    <property type="project" value="UniProtKB-UniRule"/>
</dbReference>
<evidence type="ECO:0000256" key="6">
    <source>
        <dbReference type="ARBA" id="ARBA00023136"/>
    </source>
</evidence>
<proteinExistence type="inferred from homology"/>
<keyword evidence="9" id="KW-0375">Hydrogen ion transport</keyword>
<feature type="domain" description="ATP synthase F1 complex delta/epsilon subunit N-terminal" evidence="12">
    <location>
        <begin position="4"/>
        <end position="83"/>
    </location>
</feature>
<evidence type="ECO:0000259" key="12">
    <source>
        <dbReference type="Pfam" id="PF02823"/>
    </source>
</evidence>
<organism evidence="13 14">
    <name type="scientific">Clostridium cavendishii DSM 21758</name>
    <dbReference type="NCBI Taxonomy" id="1121302"/>
    <lineage>
        <taxon>Bacteria</taxon>
        <taxon>Bacillati</taxon>
        <taxon>Bacillota</taxon>
        <taxon>Clostridia</taxon>
        <taxon>Eubacteriales</taxon>
        <taxon>Clostridiaceae</taxon>
        <taxon>Clostridium</taxon>
    </lineage>
</organism>
<dbReference type="InterPro" id="IPR036771">
    <property type="entry name" value="ATPsynth_dsu/esu_N"/>
</dbReference>
<comment type="similarity">
    <text evidence="2 9 10">Belongs to the ATPase epsilon chain family.</text>
</comment>
<dbReference type="PANTHER" id="PTHR13822">
    <property type="entry name" value="ATP SYNTHASE DELTA/EPSILON CHAIN"/>
    <property type="match status" value="1"/>
</dbReference>
<dbReference type="Gene3D" id="2.60.15.10">
    <property type="entry name" value="F0F1 ATP synthase delta/epsilon subunit, N-terminal"/>
    <property type="match status" value="1"/>
</dbReference>